<accession>A0AB74UJF0</accession>
<organism evidence="3">
    <name type="scientific">parvo-like hybrid virus</name>
    <dbReference type="NCBI Taxonomy" id="3367306"/>
    <lineage>
        <taxon>Viruses</taxon>
        <taxon>Monodnaviria</taxon>
        <taxon>Shotokuvirae</taxon>
        <taxon>Cossaviricota</taxon>
        <taxon>Quintoviricetes</taxon>
        <taxon>Piccovirales</taxon>
        <taxon>Parvoviridae</taxon>
    </lineage>
</organism>
<dbReference type="Pfam" id="PF08398">
    <property type="entry name" value="Phospholip_A2_4"/>
    <property type="match status" value="1"/>
</dbReference>
<evidence type="ECO:0000313" key="3">
    <source>
        <dbReference type="EMBL" id="XHS97062.1"/>
    </source>
</evidence>
<feature type="domain" description="Phospholipase A2-like" evidence="2">
    <location>
        <begin position="18"/>
        <end position="93"/>
    </location>
</feature>
<proteinExistence type="predicted"/>
<name>A0AB74UJF0_9VIRU</name>
<dbReference type="EMBL" id="PQ313118">
    <property type="protein sequence ID" value="XHS97062.1"/>
    <property type="molecule type" value="Genomic_DNA"/>
</dbReference>
<evidence type="ECO:0000256" key="1">
    <source>
        <dbReference type="SAM" id="MobiDB-lite"/>
    </source>
</evidence>
<sequence length="136" mass="15534">MPGLRKVPRRNRGFTPFPGDPWTGPGNDPFIGPLNTLTAYVSRNHDNAYAEYEKKFGTNPKYYWNDADREAIREWDRTGEWSGRIAAYVFKAKKFLHDVGIVPGRSFCNLLCLAESRHAVFLEMKSRLTLGVILVV</sequence>
<feature type="region of interest" description="Disordered" evidence="1">
    <location>
        <begin position="1"/>
        <end position="26"/>
    </location>
</feature>
<dbReference type="GO" id="GO:0005198">
    <property type="term" value="F:structural molecule activity"/>
    <property type="evidence" value="ECO:0007669"/>
    <property type="project" value="InterPro"/>
</dbReference>
<feature type="compositionally biased region" description="Basic residues" evidence="1">
    <location>
        <begin position="1"/>
        <end position="12"/>
    </location>
</feature>
<protein>
    <submittedName>
        <fullName evidence="3">Capsid protein</fullName>
    </submittedName>
</protein>
<reference evidence="3" key="1">
    <citation type="submission" date="2024-10" db="EMBL/GenBank/DDBJ databases">
        <authorList>
            <person name="Zhao P."/>
            <person name="Su H."/>
            <person name="Dong J."/>
            <person name="Yang F."/>
        </authorList>
    </citation>
    <scope>NUCLEOTIDE SEQUENCE</scope>
    <source>
        <strain evidence="3">SpinColumn03</strain>
    </source>
</reference>
<evidence type="ECO:0000259" key="2">
    <source>
        <dbReference type="Pfam" id="PF08398"/>
    </source>
</evidence>
<dbReference type="InterPro" id="IPR013607">
    <property type="entry name" value="Phospholipase_A2-like"/>
</dbReference>